<organism evidence="2 3">
    <name type="scientific">Protea cynaroides</name>
    <dbReference type="NCBI Taxonomy" id="273540"/>
    <lineage>
        <taxon>Eukaryota</taxon>
        <taxon>Viridiplantae</taxon>
        <taxon>Streptophyta</taxon>
        <taxon>Embryophyta</taxon>
        <taxon>Tracheophyta</taxon>
        <taxon>Spermatophyta</taxon>
        <taxon>Magnoliopsida</taxon>
        <taxon>Proteales</taxon>
        <taxon>Proteaceae</taxon>
        <taxon>Protea</taxon>
    </lineage>
</organism>
<gene>
    <name evidence="2" type="ORF">NE237_031434</name>
</gene>
<dbReference type="Pfam" id="PF00069">
    <property type="entry name" value="Pkinase"/>
    <property type="match status" value="1"/>
</dbReference>
<dbReference type="InterPro" id="IPR011009">
    <property type="entry name" value="Kinase-like_dom_sf"/>
</dbReference>
<comment type="caution">
    <text evidence="2">The sequence shown here is derived from an EMBL/GenBank/DDBJ whole genome shotgun (WGS) entry which is preliminary data.</text>
</comment>
<dbReference type="PROSITE" id="PS50011">
    <property type="entry name" value="PROTEIN_KINASE_DOM"/>
    <property type="match status" value="1"/>
</dbReference>
<dbReference type="SUPFAM" id="SSF56112">
    <property type="entry name" value="Protein kinase-like (PK-like)"/>
    <property type="match status" value="1"/>
</dbReference>
<accession>A0A9Q0L1F8</accession>
<name>A0A9Q0L1F8_9MAGN</name>
<dbReference type="GO" id="GO:0005524">
    <property type="term" value="F:ATP binding"/>
    <property type="evidence" value="ECO:0007669"/>
    <property type="project" value="InterPro"/>
</dbReference>
<dbReference type="InterPro" id="IPR000719">
    <property type="entry name" value="Prot_kinase_dom"/>
</dbReference>
<sequence>MEPYKTHVSAIAAATFGYLAPEYVVTGRPTAKGDFYSFRVVLLELLTGKRPMDEEFIDEGTEMVTWVKAVVDDTKEEHGIDHSLGSCPLEEVNSVFNIALMCLQLTPSRRPTMIEVLKMLEQIKPNKIEFDS</sequence>
<dbReference type="GO" id="GO:0005886">
    <property type="term" value="C:plasma membrane"/>
    <property type="evidence" value="ECO:0007669"/>
    <property type="project" value="TreeGrafter"/>
</dbReference>
<dbReference type="Gene3D" id="1.10.510.10">
    <property type="entry name" value="Transferase(Phosphotransferase) domain 1"/>
    <property type="match status" value="1"/>
</dbReference>
<dbReference type="PANTHER" id="PTHR48055:SF27">
    <property type="entry name" value="LRR RECEPTOR-LIKE SERINE_THREONINE-PROTEIN KINASE FEI 2"/>
    <property type="match status" value="1"/>
</dbReference>
<evidence type="ECO:0000259" key="1">
    <source>
        <dbReference type="PROSITE" id="PS50011"/>
    </source>
</evidence>
<evidence type="ECO:0000313" key="2">
    <source>
        <dbReference type="EMBL" id="KAJ4980597.1"/>
    </source>
</evidence>
<proteinExistence type="predicted"/>
<dbReference type="GO" id="GO:0004672">
    <property type="term" value="F:protein kinase activity"/>
    <property type="evidence" value="ECO:0007669"/>
    <property type="project" value="InterPro"/>
</dbReference>
<dbReference type="EMBL" id="JAMYWD010000001">
    <property type="protein sequence ID" value="KAJ4980597.1"/>
    <property type="molecule type" value="Genomic_DNA"/>
</dbReference>
<dbReference type="AlphaFoldDB" id="A0A9Q0L1F8"/>
<dbReference type="InterPro" id="IPR051564">
    <property type="entry name" value="LRR_receptor-like_kinase"/>
</dbReference>
<feature type="domain" description="Protein kinase" evidence="1">
    <location>
        <begin position="1"/>
        <end position="123"/>
    </location>
</feature>
<dbReference type="Proteomes" id="UP001141806">
    <property type="component" value="Unassembled WGS sequence"/>
</dbReference>
<dbReference type="PANTHER" id="PTHR48055">
    <property type="entry name" value="LEUCINE-RICH REPEAT RECEPTOR PROTEIN KINASE EMS1"/>
    <property type="match status" value="1"/>
</dbReference>
<keyword evidence="3" id="KW-1185">Reference proteome</keyword>
<evidence type="ECO:0000313" key="3">
    <source>
        <dbReference type="Proteomes" id="UP001141806"/>
    </source>
</evidence>
<protein>
    <recommendedName>
        <fullName evidence="1">Protein kinase domain-containing protein</fullName>
    </recommendedName>
</protein>
<dbReference type="OrthoDB" id="4062651at2759"/>
<reference evidence="2" key="1">
    <citation type="journal article" date="2023" name="Plant J.">
        <title>The genome of the king protea, Protea cynaroides.</title>
        <authorList>
            <person name="Chang J."/>
            <person name="Duong T.A."/>
            <person name="Schoeman C."/>
            <person name="Ma X."/>
            <person name="Roodt D."/>
            <person name="Barker N."/>
            <person name="Li Z."/>
            <person name="Van de Peer Y."/>
            <person name="Mizrachi E."/>
        </authorList>
    </citation>
    <scope>NUCLEOTIDE SEQUENCE</scope>
    <source>
        <tissue evidence="2">Young leaves</tissue>
    </source>
</reference>